<evidence type="ECO:0000256" key="2">
    <source>
        <dbReference type="ARBA" id="ARBA00023125"/>
    </source>
</evidence>
<dbReference type="PANTHER" id="PTHR30055">
    <property type="entry name" value="HTH-TYPE TRANSCRIPTIONAL REGULATOR RUTR"/>
    <property type="match status" value="1"/>
</dbReference>
<dbReference type="EMBL" id="JACHIU010000001">
    <property type="protein sequence ID" value="MBB6472116.1"/>
    <property type="molecule type" value="Genomic_DNA"/>
</dbReference>
<dbReference type="SUPFAM" id="SSF48498">
    <property type="entry name" value="Tetracyclin repressor-like, C-terminal domain"/>
    <property type="match status" value="1"/>
</dbReference>
<feature type="domain" description="HTH tetR-type" evidence="6">
    <location>
        <begin position="24"/>
        <end position="84"/>
    </location>
</feature>
<keyword evidence="8" id="KW-1185">Reference proteome</keyword>
<evidence type="ECO:0000256" key="3">
    <source>
        <dbReference type="ARBA" id="ARBA00023163"/>
    </source>
</evidence>
<dbReference type="PANTHER" id="PTHR30055:SF234">
    <property type="entry name" value="HTH-TYPE TRANSCRIPTIONAL REGULATOR BETI"/>
    <property type="match status" value="1"/>
</dbReference>
<dbReference type="InterPro" id="IPR041467">
    <property type="entry name" value="Sco4008_C"/>
</dbReference>
<evidence type="ECO:0000256" key="1">
    <source>
        <dbReference type="ARBA" id="ARBA00023015"/>
    </source>
</evidence>
<evidence type="ECO:0000256" key="5">
    <source>
        <dbReference type="SAM" id="MobiDB-lite"/>
    </source>
</evidence>
<evidence type="ECO:0000313" key="8">
    <source>
        <dbReference type="Proteomes" id="UP000555564"/>
    </source>
</evidence>
<dbReference type="PROSITE" id="PS50977">
    <property type="entry name" value="HTH_TETR_2"/>
    <property type="match status" value="1"/>
</dbReference>
<dbReference type="GO" id="GO:0003700">
    <property type="term" value="F:DNA-binding transcription factor activity"/>
    <property type="evidence" value="ECO:0007669"/>
    <property type="project" value="TreeGrafter"/>
</dbReference>
<dbReference type="Proteomes" id="UP000555564">
    <property type="component" value="Unassembled WGS sequence"/>
</dbReference>
<protein>
    <submittedName>
        <fullName evidence="7">AcrR family transcriptional regulator</fullName>
    </submittedName>
</protein>
<keyword evidence="3" id="KW-0804">Transcription</keyword>
<organism evidence="7 8">
    <name type="scientific">Sphaerisporangium rubeum</name>
    <dbReference type="NCBI Taxonomy" id="321317"/>
    <lineage>
        <taxon>Bacteria</taxon>
        <taxon>Bacillati</taxon>
        <taxon>Actinomycetota</taxon>
        <taxon>Actinomycetes</taxon>
        <taxon>Streptosporangiales</taxon>
        <taxon>Streptosporangiaceae</taxon>
        <taxon>Sphaerisporangium</taxon>
    </lineage>
</organism>
<dbReference type="Pfam" id="PF00440">
    <property type="entry name" value="TetR_N"/>
    <property type="match status" value="1"/>
</dbReference>
<dbReference type="InterPro" id="IPR001647">
    <property type="entry name" value="HTH_TetR"/>
</dbReference>
<feature type="compositionally biased region" description="Basic and acidic residues" evidence="5">
    <location>
        <begin position="208"/>
        <end position="226"/>
    </location>
</feature>
<dbReference type="PRINTS" id="PR00455">
    <property type="entry name" value="HTHTETR"/>
</dbReference>
<reference evidence="7 8" key="1">
    <citation type="submission" date="2020-08" db="EMBL/GenBank/DDBJ databases">
        <title>Sequencing the genomes of 1000 actinobacteria strains.</title>
        <authorList>
            <person name="Klenk H.-P."/>
        </authorList>
    </citation>
    <scope>NUCLEOTIDE SEQUENCE [LARGE SCALE GENOMIC DNA]</scope>
    <source>
        <strain evidence="7 8">DSM 44936</strain>
    </source>
</reference>
<evidence type="ECO:0000259" key="6">
    <source>
        <dbReference type="PROSITE" id="PS50977"/>
    </source>
</evidence>
<accession>A0A7X0M6R2</accession>
<keyword evidence="1" id="KW-0805">Transcription regulation</keyword>
<evidence type="ECO:0000313" key="7">
    <source>
        <dbReference type="EMBL" id="MBB6472116.1"/>
    </source>
</evidence>
<dbReference type="InterPro" id="IPR036271">
    <property type="entry name" value="Tet_transcr_reg_TetR-rel_C_sf"/>
</dbReference>
<sequence length="226" mass="25029">MNMERARGGARRAVAVDGRGRAAERTRERILQAAVEEFGAKGYAGARTAGIAARAGVNQQLISYYFGGKRGLLDELRARWREQEGSLSPEGVSLAESLAAYMDATLDRPDWARLVVWRALGDDPGEGAETDAERRAATQRAVEVMRDRQEAGEVTTSVTPEFALLLAHALTFAPIAMPQFVQAVLGVEPSSPEYRRVCREQLLALLSPREDSREEKDETRERRWDA</sequence>
<dbReference type="RefSeq" id="WP_221474725.1">
    <property type="nucleotide sequence ID" value="NZ_BAAALO010000017.1"/>
</dbReference>
<dbReference type="GO" id="GO:0000976">
    <property type="term" value="F:transcription cis-regulatory region binding"/>
    <property type="evidence" value="ECO:0007669"/>
    <property type="project" value="TreeGrafter"/>
</dbReference>
<dbReference type="Pfam" id="PF17926">
    <property type="entry name" value="TetR_C_21"/>
    <property type="match status" value="1"/>
</dbReference>
<name>A0A7X0M6R2_9ACTN</name>
<dbReference type="SUPFAM" id="SSF46689">
    <property type="entry name" value="Homeodomain-like"/>
    <property type="match status" value="1"/>
</dbReference>
<dbReference type="AlphaFoldDB" id="A0A7X0M6R2"/>
<proteinExistence type="predicted"/>
<evidence type="ECO:0000256" key="4">
    <source>
        <dbReference type="PROSITE-ProRule" id="PRU00335"/>
    </source>
</evidence>
<feature type="region of interest" description="Disordered" evidence="5">
    <location>
        <begin position="207"/>
        <end position="226"/>
    </location>
</feature>
<comment type="caution">
    <text evidence="7">The sequence shown here is derived from an EMBL/GenBank/DDBJ whole genome shotgun (WGS) entry which is preliminary data.</text>
</comment>
<dbReference type="Gene3D" id="1.10.357.10">
    <property type="entry name" value="Tetracycline Repressor, domain 2"/>
    <property type="match status" value="1"/>
</dbReference>
<dbReference type="InterPro" id="IPR009057">
    <property type="entry name" value="Homeodomain-like_sf"/>
</dbReference>
<feature type="DNA-binding region" description="H-T-H motif" evidence="4">
    <location>
        <begin position="47"/>
        <end position="66"/>
    </location>
</feature>
<keyword evidence="2 4" id="KW-0238">DNA-binding</keyword>
<gene>
    <name evidence="7" type="ORF">BJ992_001547</name>
</gene>
<dbReference type="InterPro" id="IPR050109">
    <property type="entry name" value="HTH-type_TetR-like_transc_reg"/>
</dbReference>